<accession>A0A125K9X5</accession>
<evidence type="ECO:0000313" key="1">
    <source>
        <dbReference type="EMBL" id="KWN24644.1"/>
    </source>
</evidence>
<proteinExistence type="predicted"/>
<comment type="caution">
    <text evidence="1">The sequence shown here is derived from an EMBL/GenBank/DDBJ whole genome shotgun (WGS) entry which is preliminary data.</text>
</comment>
<dbReference type="AlphaFoldDB" id="A0A125K9X5"/>
<protein>
    <submittedName>
        <fullName evidence="1">Uncharacterized protein</fullName>
    </submittedName>
</protein>
<reference evidence="1 2" key="1">
    <citation type="submission" date="2015-11" db="EMBL/GenBank/DDBJ databases">
        <title>Expanding the genomic diversity of Burkholderia species for the development of highly accurate diagnostics.</title>
        <authorList>
            <person name="Sahl J."/>
            <person name="Keim P."/>
            <person name="Wagner D."/>
        </authorList>
    </citation>
    <scope>NUCLEOTIDE SEQUENCE [LARGE SCALE GENOMIC DNA]</scope>
    <source>
        <strain evidence="1 2">MSMB793WGS</strain>
    </source>
</reference>
<dbReference type="EMBL" id="LPLZ01000002">
    <property type="protein sequence ID" value="KWN24644.1"/>
    <property type="molecule type" value="Genomic_DNA"/>
</dbReference>
<gene>
    <name evidence="1" type="ORF">WT83_32200</name>
</gene>
<evidence type="ECO:0000313" key="2">
    <source>
        <dbReference type="Proteomes" id="UP000068016"/>
    </source>
</evidence>
<name>A0A125K9X5_9BURK</name>
<organism evidence="1 2">
    <name type="scientific">Burkholderia territorii</name>
    <dbReference type="NCBI Taxonomy" id="1503055"/>
    <lineage>
        <taxon>Bacteria</taxon>
        <taxon>Pseudomonadati</taxon>
        <taxon>Pseudomonadota</taxon>
        <taxon>Betaproteobacteria</taxon>
        <taxon>Burkholderiales</taxon>
        <taxon>Burkholderiaceae</taxon>
        <taxon>Burkholderia</taxon>
        <taxon>Burkholderia cepacia complex</taxon>
    </lineage>
</organism>
<dbReference type="Proteomes" id="UP000068016">
    <property type="component" value="Unassembled WGS sequence"/>
</dbReference>
<sequence>MRTRSRTGAVRVAHTRAARSAMAWALLNGCTITRYHLVMNKLDLLRRALSALFSARFIELQRAVRRR</sequence>